<dbReference type="PANTHER" id="PTHR43537:SF5">
    <property type="entry name" value="UXU OPERON TRANSCRIPTIONAL REGULATOR"/>
    <property type="match status" value="1"/>
</dbReference>
<dbReference type="InterPro" id="IPR011711">
    <property type="entry name" value="GntR_C"/>
</dbReference>
<keyword evidence="3" id="KW-0804">Transcription</keyword>
<feature type="domain" description="HTH gntR-type" evidence="4">
    <location>
        <begin position="11"/>
        <end position="79"/>
    </location>
</feature>
<accession>A0A6L7G5I2</accession>
<keyword evidence="1" id="KW-0805">Transcription regulation</keyword>
<organism evidence="5 6">
    <name type="scientific">Pseudooceanicola albus</name>
    <dbReference type="NCBI Taxonomy" id="2692189"/>
    <lineage>
        <taxon>Bacteria</taxon>
        <taxon>Pseudomonadati</taxon>
        <taxon>Pseudomonadota</taxon>
        <taxon>Alphaproteobacteria</taxon>
        <taxon>Rhodobacterales</taxon>
        <taxon>Paracoccaceae</taxon>
        <taxon>Pseudooceanicola</taxon>
    </lineage>
</organism>
<keyword evidence="6" id="KW-1185">Reference proteome</keyword>
<dbReference type="Proteomes" id="UP000477911">
    <property type="component" value="Unassembled WGS sequence"/>
</dbReference>
<evidence type="ECO:0000256" key="1">
    <source>
        <dbReference type="ARBA" id="ARBA00023015"/>
    </source>
</evidence>
<name>A0A6L7G5I2_9RHOB</name>
<proteinExistence type="predicted"/>
<dbReference type="PANTHER" id="PTHR43537">
    <property type="entry name" value="TRANSCRIPTIONAL REGULATOR, GNTR FAMILY"/>
    <property type="match status" value="1"/>
</dbReference>
<dbReference type="PROSITE" id="PS50949">
    <property type="entry name" value="HTH_GNTR"/>
    <property type="match status" value="1"/>
</dbReference>
<dbReference type="InterPro" id="IPR000524">
    <property type="entry name" value="Tscrpt_reg_HTH_GntR"/>
</dbReference>
<dbReference type="InterPro" id="IPR036388">
    <property type="entry name" value="WH-like_DNA-bd_sf"/>
</dbReference>
<evidence type="ECO:0000259" key="4">
    <source>
        <dbReference type="PROSITE" id="PS50949"/>
    </source>
</evidence>
<dbReference type="InterPro" id="IPR036390">
    <property type="entry name" value="WH_DNA-bd_sf"/>
</dbReference>
<dbReference type="Gene3D" id="1.10.10.10">
    <property type="entry name" value="Winged helix-like DNA-binding domain superfamily/Winged helix DNA-binding domain"/>
    <property type="match status" value="1"/>
</dbReference>
<evidence type="ECO:0000313" key="5">
    <source>
        <dbReference type="EMBL" id="MXN17913.1"/>
    </source>
</evidence>
<dbReference type="GO" id="GO:0003677">
    <property type="term" value="F:DNA binding"/>
    <property type="evidence" value="ECO:0007669"/>
    <property type="project" value="UniProtKB-KW"/>
</dbReference>
<evidence type="ECO:0000313" key="6">
    <source>
        <dbReference type="Proteomes" id="UP000477911"/>
    </source>
</evidence>
<protein>
    <submittedName>
        <fullName evidence="5">FCD domain-containing protein</fullName>
    </submittedName>
</protein>
<dbReference type="GO" id="GO:0003700">
    <property type="term" value="F:DNA-binding transcription factor activity"/>
    <property type="evidence" value="ECO:0007669"/>
    <property type="project" value="InterPro"/>
</dbReference>
<dbReference type="CDD" id="cd07377">
    <property type="entry name" value="WHTH_GntR"/>
    <property type="match status" value="1"/>
</dbReference>
<comment type="caution">
    <text evidence="5">The sequence shown here is derived from an EMBL/GenBank/DDBJ whole genome shotgun (WGS) entry which is preliminary data.</text>
</comment>
<dbReference type="SMART" id="SM00895">
    <property type="entry name" value="FCD"/>
    <property type="match status" value="1"/>
</dbReference>
<dbReference type="SUPFAM" id="SSF46785">
    <property type="entry name" value="Winged helix' DNA-binding domain"/>
    <property type="match status" value="1"/>
</dbReference>
<dbReference type="Pfam" id="PF00392">
    <property type="entry name" value="GntR"/>
    <property type="match status" value="1"/>
</dbReference>
<gene>
    <name evidence="5" type="ORF">GR170_08705</name>
</gene>
<evidence type="ECO:0000256" key="3">
    <source>
        <dbReference type="ARBA" id="ARBA00023163"/>
    </source>
</evidence>
<dbReference type="Pfam" id="PF07729">
    <property type="entry name" value="FCD"/>
    <property type="match status" value="1"/>
</dbReference>
<dbReference type="InterPro" id="IPR008920">
    <property type="entry name" value="TF_FadR/GntR_C"/>
</dbReference>
<dbReference type="EMBL" id="WUMU01000006">
    <property type="protein sequence ID" value="MXN17913.1"/>
    <property type="molecule type" value="Genomic_DNA"/>
</dbReference>
<dbReference type="SUPFAM" id="SSF48008">
    <property type="entry name" value="GntR ligand-binding domain-like"/>
    <property type="match status" value="1"/>
</dbReference>
<dbReference type="Gene3D" id="1.20.120.530">
    <property type="entry name" value="GntR ligand-binding domain-like"/>
    <property type="match status" value="1"/>
</dbReference>
<keyword evidence="2" id="KW-0238">DNA-binding</keyword>
<evidence type="ECO:0000256" key="2">
    <source>
        <dbReference type="ARBA" id="ARBA00023125"/>
    </source>
</evidence>
<reference evidence="5 6" key="1">
    <citation type="submission" date="2019-12" db="EMBL/GenBank/DDBJ databases">
        <authorList>
            <person name="Li M."/>
        </authorList>
    </citation>
    <scope>NUCLEOTIDE SEQUENCE [LARGE SCALE GENOMIC DNA]</scope>
    <source>
        <strain evidence="5 6">GBMRC 2024</strain>
    </source>
</reference>
<dbReference type="SMART" id="SM00345">
    <property type="entry name" value="HTH_GNTR"/>
    <property type="match status" value="1"/>
</dbReference>
<dbReference type="RefSeq" id="WP_160893721.1">
    <property type="nucleotide sequence ID" value="NZ_WUMU01000006.1"/>
</dbReference>
<dbReference type="AlphaFoldDB" id="A0A6L7G5I2"/>
<sequence>MAAQKGKDSTRSLVQQVADRLRSQILDGTYAVGARLPTEAALMEGFGVSRTVIREAVATLRYIGLVEPRQGAGVFVLDHPAIRPGDETWGIDPGRASSVLEVLELRRVIEIEAAGLAAQRRSPAQEGHILEQYDALHRAFRDGLPTAEADFRFHLAIADATNNPRFRDFMTLLGAGLIPRHTFDAPQGAPGPDPDAAAADAEHGALLNAILAGDAGAARDAMQVHMDNSVTRYRNLLRRVPR</sequence>
<dbReference type="PRINTS" id="PR00035">
    <property type="entry name" value="HTHGNTR"/>
</dbReference>